<protein>
    <submittedName>
        <fullName evidence="1">Uncharacterized protein</fullName>
    </submittedName>
</protein>
<dbReference type="Proteomes" id="UP001497516">
    <property type="component" value="Chromosome 7"/>
</dbReference>
<reference evidence="1 2" key="1">
    <citation type="submission" date="2024-04" db="EMBL/GenBank/DDBJ databases">
        <authorList>
            <person name="Fracassetti M."/>
        </authorList>
    </citation>
    <scope>NUCLEOTIDE SEQUENCE [LARGE SCALE GENOMIC DNA]</scope>
</reference>
<gene>
    <name evidence="1" type="ORF">LTRI10_LOCUS41566</name>
</gene>
<keyword evidence="2" id="KW-1185">Reference proteome</keyword>
<evidence type="ECO:0000313" key="2">
    <source>
        <dbReference type="Proteomes" id="UP001497516"/>
    </source>
</evidence>
<organism evidence="1 2">
    <name type="scientific">Linum trigynum</name>
    <dbReference type="NCBI Taxonomy" id="586398"/>
    <lineage>
        <taxon>Eukaryota</taxon>
        <taxon>Viridiplantae</taxon>
        <taxon>Streptophyta</taxon>
        <taxon>Embryophyta</taxon>
        <taxon>Tracheophyta</taxon>
        <taxon>Spermatophyta</taxon>
        <taxon>Magnoliopsida</taxon>
        <taxon>eudicotyledons</taxon>
        <taxon>Gunneridae</taxon>
        <taxon>Pentapetalae</taxon>
        <taxon>rosids</taxon>
        <taxon>fabids</taxon>
        <taxon>Malpighiales</taxon>
        <taxon>Linaceae</taxon>
        <taxon>Linum</taxon>
    </lineage>
</organism>
<accession>A0AAV2FVC9</accession>
<proteinExistence type="predicted"/>
<evidence type="ECO:0000313" key="1">
    <source>
        <dbReference type="EMBL" id="CAL1401513.1"/>
    </source>
</evidence>
<dbReference type="AlphaFoldDB" id="A0AAV2FVC9"/>
<dbReference type="EMBL" id="OZ034820">
    <property type="protein sequence ID" value="CAL1401513.1"/>
    <property type="molecule type" value="Genomic_DNA"/>
</dbReference>
<name>A0AAV2FVC9_9ROSI</name>
<sequence length="94" mass="10446">MGEAAKLGCRVHPNLKRATLDRSHQLELAACIIMHAPSLSQVLINTRQRDQLLDSIARVGLFDPIDAHIREAKMGLETPLQGYSGTNHINSTYR</sequence>